<sequence length="1256" mass="142766">MSSLLDSIKAKISKLTPTEAPAPKTLQVMFMCNGCSYNFKHGEPRYVCTECAGIDLCKKCYKRDQKYFQQHPNINQDRELVGQEPTDSSGHLQPPLLHTDSAPLPHSFTLETKAQREMTNDNVGKTTYDSMRHSFRDNKKRQCIGVREKVEISEKYPNGLGEYKWMLFEQFEELVEYFGQALREFVQRRSFVSICANNRTEWYVADIACMFYGLPVVPMHHQVNSDAMGEILSNSETRVIVSSIDICASKVVELIDSKRYDGLKLVVVLEDTSNTKQYNQQRLDSLRQSLPSTIEIKTYAEMLTIGKKLFSSSKTAHKHDPMQPEEIISLVYTSGSTGVPKGVITLDKEWNAQISESYMSYPSSSISYLTLSHSQRRFDHKKLYVGTRIGIFSGTMDLLFDDIQKIRPSIFWGVPRVWNLIYSLYQNELDQFIKLNPSSSKEYCEEKCLKKIKNVLGDRLEAIVTGGAPTSEEVLKFMKNCWPGVGISNSYGLSEVIGIFIDGYIQHDIEFRIDPVPEFGYYPTDLPNPRGELLVKSKTMTTGYYNNPQLTAESFQDGWFKTGDIVEQIGSRKVKIIDRKKHAFKLSNGEFVAPELIENIFMGSNLIEQILIYGDAMKTFLVAIIIPRKHVLDEFGLSSLLDAVNSNNNNNDQTEESIRIEKANILNQNKPLLQKLSSEIFNISLKKKMANYEIPKMLRLDLTKWTTDNELITGSGKFCRGKLYKYYKNDIDNMYNDLSINNNNNIQQQQISTTNNNEENINSTLMDYLKNTLQIDSANVGNLNDFSFTQLGGDSLSAIRLSNLLKDKANINIAPSIILNNNNNLTNLSNLINNNNNCQDYNDSVMESINWNQEFMSLDKSIDIGDKKIGEIPVDSPIPIDVFLTGATGFLGSFILHQLLGQENVGRIYCLVRSKDSFNLKEQQDKLYSLMTEKYKLKLDQTEMERVVPINGDLSLTLLGLRDQESFKELANSVDLIIHNGATVNMVIPYANLRATNVGATCEIFKLAAAGEKIKPVSFISTMGVFAYQDKDIQESDVPPTDHIGQMTGYSQSKLVAEQIVRYAYKRGFPVCMFRPATIYCDSTSGIDNDHDFVRMIFKGLIELGACPDINTIHAGGVFNLSPVDWVSQSIVNLSLTNQSYTRKHHHAPIPIYHMINEEHVKLERVTRILSTVQPMQEVPFQQFQQLVGQVQDHNHAIYPIRSVFKNNFPGHYRFNYYCPFTTKQLFSLGLDKCPKVSNKTIELNLIYLKNQLKNN</sequence>
<dbReference type="NCBIfam" id="TIGR01746">
    <property type="entry name" value="Thioester-redct"/>
    <property type="match status" value="1"/>
</dbReference>
<dbReference type="Gene3D" id="3.40.50.720">
    <property type="entry name" value="NAD(P)-binding Rossmann-like Domain"/>
    <property type="match status" value="1"/>
</dbReference>
<organism evidence="7 8">
    <name type="scientific">Cavenderia fasciculata</name>
    <name type="common">Slime mold</name>
    <name type="synonym">Dictyostelium fasciculatum</name>
    <dbReference type="NCBI Taxonomy" id="261658"/>
    <lineage>
        <taxon>Eukaryota</taxon>
        <taxon>Amoebozoa</taxon>
        <taxon>Evosea</taxon>
        <taxon>Eumycetozoa</taxon>
        <taxon>Dictyostelia</taxon>
        <taxon>Acytosteliales</taxon>
        <taxon>Cavenderiaceae</taxon>
        <taxon>Cavenderia</taxon>
    </lineage>
</organism>
<dbReference type="OrthoDB" id="1700726at2759"/>
<dbReference type="Proteomes" id="UP000007797">
    <property type="component" value="Unassembled WGS sequence"/>
</dbReference>
<dbReference type="SUPFAM" id="SSF51735">
    <property type="entry name" value="NAD(P)-binding Rossmann-fold domains"/>
    <property type="match status" value="1"/>
</dbReference>
<dbReference type="PROSITE" id="PS50075">
    <property type="entry name" value="CARRIER"/>
    <property type="match status" value="1"/>
</dbReference>
<proteinExistence type="predicted"/>
<dbReference type="InterPro" id="IPR006162">
    <property type="entry name" value="Ppantetheine_attach_site"/>
</dbReference>
<dbReference type="InterPro" id="IPR010080">
    <property type="entry name" value="Thioester_reductase-like_dom"/>
</dbReference>
<dbReference type="PROSITE" id="PS00455">
    <property type="entry name" value="AMP_BINDING"/>
    <property type="match status" value="1"/>
</dbReference>
<dbReference type="PANTHER" id="PTHR43272">
    <property type="entry name" value="LONG-CHAIN-FATTY-ACID--COA LIGASE"/>
    <property type="match status" value="1"/>
</dbReference>
<evidence type="ECO:0000256" key="4">
    <source>
        <dbReference type="ARBA" id="ARBA00022771"/>
    </source>
</evidence>
<dbReference type="SUPFAM" id="SSF47336">
    <property type="entry name" value="ACP-like"/>
    <property type="match status" value="1"/>
</dbReference>
<dbReference type="InterPro" id="IPR000873">
    <property type="entry name" value="AMP-dep_synth/lig_dom"/>
</dbReference>
<dbReference type="Pfam" id="PF00550">
    <property type="entry name" value="PP-binding"/>
    <property type="match status" value="1"/>
</dbReference>
<feature type="domain" description="Carrier" evidence="6">
    <location>
        <begin position="759"/>
        <end position="836"/>
    </location>
</feature>
<dbReference type="InterPro" id="IPR020845">
    <property type="entry name" value="AMP-binding_CS"/>
</dbReference>
<dbReference type="SUPFAM" id="SSF56801">
    <property type="entry name" value="Acetyl-CoA synthetase-like"/>
    <property type="match status" value="1"/>
</dbReference>
<dbReference type="AlphaFoldDB" id="F4Q6Y0"/>
<dbReference type="Gene3D" id="3.30.60.90">
    <property type="match status" value="1"/>
</dbReference>
<protein>
    <recommendedName>
        <fullName evidence="6">Carrier domain-containing protein</fullName>
    </recommendedName>
</protein>
<evidence type="ECO:0000256" key="3">
    <source>
        <dbReference type="ARBA" id="ARBA00022723"/>
    </source>
</evidence>
<dbReference type="InterPro" id="IPR043145">
    <property type="entry name" value="Znf_ZZ_sf"/>
</dbReference>
<dbReference type="GO" id="GO:0005783">
    <property type="term" value="C:endoplasmic reticulum"/>
    <property type="evidence" value="ECO:0007669"/>
    <property type="project" value="TreeGrafter"/>
</dbReference>
<keyword evidence="8" id="KW-1185">Reference proteome</keyword>
<dbReference type="InterPro" id="IPR036291">
    <property type="entry name" value="NAD(P)-bd_dom_sf"/>
</dbReference>
<dbReference type="STRING" id="1054147.F4Q6Y0"/>
<reference evidence="8" key="1">
    <citation type="journal article" date="2011" name="Genome Res.">
        <title>Phylogeny-wide analysis of social amoeba genomes highlights ancient origins for complex intercellular communication.</title>
        <authorList>
            <person name="Heidel A.J."/>
            <person name="Lawal H.M."/>
            <person name="Felder M."/>
            <person name="Schilde C."/>
            <person name="Helps N.R."/>
            <person name="Tunggal B."/>
            <person name="Rivero F."/>
            <person name="John U."/>
            <person name="Schleicher M."/>
            <person name="Eichinger L."/>
            <person name="Platzer M."/>
            <person name="Noegel A.A."/>
            <person name="Schaap P."/>
            <person name="Gloeckner G."/>
        </authorList>
    </citation>
    <scope>NUCLEOTIDE SEQUENCE [LARGE SCALE GENOMIC DNA]</scope>
    <source>
        <strain evidence="8">SH3</strain>
    </source>
</reference>
<dbReference type="GO" id="GO:0008270">
    <property type="term" value="F:zinc ion binding"/>
    <property type="evidence" value="ECO:0007669"/>
    <property type="project" value="UniProtKB-KW"/>
</dbReference>
<keyword evidence="5" id="KW-0862">Zinc</keyword>
<dbReference type="RefSeq" id="XP_004352615.1">
    <property type="nucleotide sequence ID" value="XM_004352563.1"/>
</dbReference>
<evidence type="ECO:0000256" key="1">
    <source>
        <dbReference type="ARBA" id="ARBA00022450"/>
    </source>
</evidence>
<evidence type="ECO:0000313" key="8">
    <source>
        <dbReference type="Proteomes" id="UP000007797"/>
    </source>
</evidence>
<evidence type="ECO:0000313" key="7">
    <source>
        <dbReference type="EMBL" id="EGG16162.1"/>
    </source>
</evidence>
<dbReference type="GO" id="GO:0004467">
    <property type="term" value="F:long-chain fatty acid-CoA ligase activity"/>
    <property type="evidence" value="ECO:0007669"/>
    <property type="project" value="TreeGrafter"/>
</dbReference>
<dbReference type="Pfam" id="PF00501">
    <property type="entry name" value="AMP-binding"/>
    <property type="match status" value="1"/>
</dbReference>
<dbReference type="Pfam" id="PF07993">
    <property type="entry name" value="NAD_binding_4"/>
    <property type="match status" value="1"/>
</dbReference>
<dbReference type="CDD" id="cd05235">
    <property type="entry name" value="SDR_e1"/>
    <property type="match status" value="1"/>
</dbReference>
<dbReference type="OMA" id="YYKRPET"/>
<dbReference type="InterPro" id="IPR036736">
    <property type="entry name" value="ACP-like_sf"/>
</dbReference>
<dbReference type="Gene3D" id="3.40.50.12780">
    <property type="entry name" value="N-terminal domain of ligase-like"/>
    <property type="match status" value="1"/>
</dbReference>
<dbReference type="KEGG" id="dfa:DFA_09189"/>
<name>F4Q6Y0_CACFS</name>
<keyword evidence="2" id="KW-0597">Phosphoprotein</keyword>
<dbReference type="InterPro" id="IPR013120">
    <property type="entry name" value="FAR_NAD-bd"/>
</dbReference>
<keyword evidence="3" id="KW-0479">Metal-binding</keyword>
<dbReference type="EMBL" id="GL883024">
    <property type="protein sequence ID" value="EGG16162.1"/>
    <property type="molecule type" value="Genomic_DNA"/>
</dbReference>
<keyword evidence="4" id="KW-0863">Zinc-finger</keyword>
<dbReference type="GeneID" id="14868389"/>
<evidence type="ECO:0000259" key="6">
    <source>
        <dbReference type="PROSITE" id="PS50075"/>
    </source>
</evidence>
<dbReference type="InterPro" id="IPR009081">
    <property type="entry name" value="PP-bd_ACP"/>
</dbReference>
<dbReference type="Gene3D" id="1.10.1200.10">
    <property type="entry name" value="ACP-like"/>
    <property type="match status" value="1"/>
</dbReference>
<dbReference type="PANTHER" id="PTHR43272:SF91">
    <property type="entry name" value="CARRIER DOMAIN-CONTAINING PROTEIN"/>
    <property type="match status" value="1"/>
</dbReference>
<evidence type="ECO:0000256" key="5">
    <source>
        <dbReference type="ARBA" id="ARBA00022833"/>
    </source>
</evidence>
<dbReference type="SUPFAM" id="SSF57850">
    <property type="entry name" value="RING/U-box"/>
    <property type="match status" value="1"/>
</dbReference>
<dbReference type="PROSITE" id="PS00012">
    <property type="entry name" value="PHOSPHOPANTETHEINE"/>
    <property type="match status" value="1"/>
</dbReference>
<dbReference type="InterPro" id="IPR042099">
    <property type="entry name" value="ANL_N_sf"/>
</dbReference>
<dbReference type="GO" id="GO:0016020">
    <property type="term" value="C:membrane"/>
    <property type="evidence" value="ECO:0007669"/>
    <property type="project" value="TreeGrafter"/>
</dbReference>
<gene>
    <name evidence="7" type="ORF">DFA_09189</name>
</gene>
<accession>F4Q6Y0</accession>
<evidence type="ECO:0000256" key="2">
    <source>
        <dbReference type="ARBA" id="ARBA00022553"/>
    </source>
</evidence>
<keyword evidence="1" id="KW-0596">Phosphopantetheine</keyword>